<reference evidence="5" key="2">
    <citation type="journal article" date="2019" name="Int. J. Syst. Evol. Microbiol.">
        <title>The Global Catalogue of Microorganisms (GCM) 10K type strain sequencing project: providing services to taxonomists for standard genome sequencing and annotation.</title>
        <authorList>
            <consortium name="The Broad Institute Genomics Platform"/>
            <consortium name="The Broad Institute Genome Sequencing Center for Infectious Disease"/>
            <person name="Wu L."/>
            <person name="Ma J."/>
        </authorList>
    </citation>
    <scope>NUCLEOTIDE SEQUENCE [LARGE SCALE GENOMIC DNA]</scope>
    <source>
        <strain evidence="5">CGMCC 1.15472</strain>
    </source>
</reference>
<sequence>MFKGIASAPRREDRKADSPARRRLLLWWLHGAVRFVLAALLIYNGVIKLGLGQFGAPDIGESLITLGEMSPMGLLSRMVGFSPLFQVLAGVAEVGAAAALIWRRTALFGGLVTFASMSFIFVLNLGYDMPGKQLSIFMLVLALIVIAPWGLRTVSAIVGSGGLQAPRRPRLFRGERANKMAGIVAPIAGWLVLLLFSAAIVATQPTHSTDSSAPAGVWTIETSDSQEEGADDQRWQTIALGDRLTDGRAKVQVRQADGTLLTGTYARHYDTLDLELKPLRQPGQTAVAYANEPALRQSVTYTLSGSSRMAIAGDQTASARLDHDAAVLYERGFSWGMRSDDPFER</sequence>
<gene>
    <name evidence="3" type="ORF">FHQ09_18325</name>
    <name evidence="2" type="ORF">GCM10010974_36140</name>
</gene>
<accession>A0A5C4WW70</accession>
<reference evidence="3 4" key="3">
    <citation type="submission" date="2019-06" db="EMBL/GenBank/DDBJ databases">
        <authorList>
            <person name="Mardanova A.M."/>
            <person name="Pudova D.S."/>
            <person name="Shagimardanova E.I."/>
            <person name="Gogoleva N.E."/>
            <person name="Lutfullin M.T."/>
            <person name="Hadieva G.F."/>
            <person name="Sharipova M.R."/>
        </authorList>
    </citation>
    <scope>NUCLEOTIDE SEQUENCE [LARGE SCALE GENOMIC DNA]</scope>
    <source>
        <strain evidence="3 4">MG-1</strain>
    </source>
</reference>
<keyword evidence="1" id="KW-1133">Transmembrane helix</keyword>
<keyword evidence="1" id="KW-0812">Transmembrane</keyword>
<evidence type="ECO:0000313" key="4">
    <source>
        <dbReference type="Proteomes" id="UP000314223"/>
    </source>
</evidence>
<evidence type="ECO:0000313" key="3">
    <source>
        <dbReference type="EMBL" id="TNM51579.1"/>
    </source>
</evidence>
<organism evidence="3 4">
    <name type="scientific">Brevibacterium sediminis</name>
    <dbReference type="NCBI Taxonomy" id="1857024"/>
    <lineage>
        <taxon>Bacteria</taxon>
        <taxon>Bacillati</taxon>
        <taxon>Actinomycetota</taxon>
        <taxon>Actinomycetes</taxon>
        <taxon>Micrococcales</taxon>
        <taxon>Brevibacteriaceae</taxon>
        <taxon>Brevibacterium</taxon>
    </lineage>
</organism>
<reference evidence="2" key="1">
    <citation type="journal article" date="2014" name="Int. J. Syst. Evol. Microbiol.">
        <title>Complete genome of a new Firmicutes species belonging to the dominant human colonic microbiota ('Ruminococcus bicirculans') reveals two chromosomes and a selective capacity to utilize plant glucans.</title>
        <authorList>
            <consortium name="NISC Comparative Sequencing Program"/>
            <person name="Wegmann U."/>
            <person name="Louis P."/>
            <person name="Goesmann A."/>
            <person name="Henrissat B."/>
            <person name="Duncan S.H."/>
            <person name="Flint H.J."/>
        </authorList>
    </citation>
    <scope>NUCLEOTIDE SEQUENCE</scope>
    <source>
        <strain evidence="2">CGMCC 1.15472</strain>
    </source>
</reference>
<evidence type="ECO:0000313" key="5">
    <source>
        <dbReference type="Proteomes" id="UP000632322"/>
    </source>
</evidence>
<dbReference type="EMBL" id="VDMQ01000020">
    <property type="protein sequence ID" value="TNM51579.1"/>
    <property type="molecule type" value="Genomic_DNA"/>
</dbReference>
<name>A0A5C4WW70_9MICO</name>
<dbReference type="RefSeq" id="WP_139470437.1">
    <property type="nucleotide sequence ID" value="NZ_BMJG01000028.1"/>
</dbReference>
<keyword evidence="1" id="KW-0472">Membrane</keyword>
<comment type="caution">
    <text evidence="3">The sequence shown here is derived from an EMBL/GenBank/DDBJ whole genome shotgun (WGS) entry which is preliminary data.</text>
</comment>
<dbReference type="AlphaFoldDB" id="A0A5C4WW70"/>
<dbReference type="Proteomes" id="UP000632322">
    <property type="component" value="Unassembled WGS sequence"/>
</dbReference>
<evidence type="ECO:0008006" key="6">
    <source>
        <dbReference type="Google" id="ProtNLM"/>
    </source>
</evidence>
<reference evidence="2" key="4">
    <citation type="submission" date="2024-05" db="EMBL/GenBank/DDBJ databases">
        <authorList>
            <person name="Sun Q."/>
            <person name="Zhou Y."/>
        </authorList>
    </citation>
    <scope>NUCLEOTIDE SEQUENCE</scope>
    <source>
        <strain evidence="2">CGMCC 1.15472</strain>
    </source>
</reference>
<dbReference type="EMBL" id="BMJG01000028">
    <property type="protein sequence ID" value="GGC50835.1"/>
    <property type="molecule type" value="Genomic_DNA"/>
</dbReference>
<evidence type="ECO:0000313" key="2">
    <source>
        <dbReference type="EMBL" id="GGC50835.1"/>
    </source>
</evidence>
<proteinExistence type="predicted"/>
<feature type="transmembrane region" description="Helical" evidence="1">
    <location>
        <begin position="107"/>
        <end position="127"/>
    </location>
</feature>
<protein>
    <recommendedName>
        <fullName evidence="6">DoxX family protein</fullName>
    </recommendedName>
</protein>
<dbReference type="Proteomes" id="UP000314223">
    <property type="component" value="Unassembled WGS sequence"/>
</dbReference>
<feature type="transmembrane region" description="Helical" evidence="1">
    <location>
        <begin position="180"/>
        <end position="202"/>
    </location>
</feature>
<evidence type="ECO:0000256" key="1">
    <source>
        <dbReference type="SAM" id="Phobius"/>
    </source>
</evidence>
<feature type="transmembrane region" description="Helical" evidence="1">
    <location>
        <begin position="133"/>
        <end position="159"/>
    </location>
</feature>
<keyword evidence="5" id="KW-1185">Reference proteome</keyword>
<feature type="transmembrane region" description="Helical" evidence="1">
    <location>
        <begin position="24"/>
        <end position="43"/>
    </location>
</feature>
<feature type="transmembrane region" description="Helical" evidence="1">
    <location>
        <begin position="78"/>
        <end position="100"/>
    </location>
</feature>